<protein>
    <submittedName>
        <fullName evidence="1">Uncharacterized protein</fullName>
    </submittedName>
</protein>
<dbReference type="Proteomes" id="UP000541352">
    <property type="component" value="Unassembled WGS sequence"/>
</dbReference>
<keyword evidence="2" id="KW-1185">Reference proteome</keyword>
<dbReference type="RefSeq" id="WP_183978504.1">
    <property type="nucleotide sequence ID" value="NZ_JACIBY010000014.1"/>
</dbReference>
<comment type="caution">
    <text evidence="1">The sequence shown here is derived from an EMBL/GenBank/DDBJ whole genome shotgun (WGS) entry which is preliminary data.</text>
</comment>
<dbReference type="EMBL" id="JACIBY010000014">
    <property type="protein sequence ID" value="MBB3841080.1"/>
    <property type="molecule type" value="Genomic_DNA"/>
</dbReference>
<organism evidence="1 2">
    <name type="scientific">Runella defluvii</name>
    <dbReference type="NCBI Taxonomy" id="370973"/>
    <lineage>
        <taxon>Bacteria</taxon>
        <taxon>Pseudomonadati</taxon>
        <taxon>Bacteroidota</taxon>
        <taxon>Cytophagia</taxon>
        <taxon>Cytophagales</taxon>
        <taxon>Spirosomataceae</taxon>
        <taxon>Runella</taxon>
    </lineage>
</organism>
<dbReference type="AlphaFoldDB" id="A0A7W6EST7"/>
<proteinExistence type="predicted"/>
<evidence type="ECO:0000313" key="2">
    <source>
        <dbReference type="Proteomes" id="UP000541352"/>
    </source>
</evidence>
<sequence>MSNQVKQAIFECHTLLLEGLACVGDTSQQRQKLMAIARRCNQCKLLVLNWIESYFLEHPMQKAELLPETLVSQQLKNTLEEMEKTVVDGQRSKHLSEAFYQQKAVNKLLFLAYQAKIPVLEWLGNYYSNANAHESVVEVVVYRCPNTHCDFETTNKMAYIGHGPNRCLRKSNQLKSA</sequence>
<reference evidence="1 2" key="1">
    <citation type="submission" date="2020-08" db="EMBL/GenBank/DDBJ databases">
        <title>Genomic Encyclopedia of Type Strains, Phase IV (KMG-IV): sequencing the most valuable type-strain genomes for metagenomic binning, comparative biology and taxonomic classification.</title>
        <authorList>
            <person name="Goeker M."/>
        </authorList>
    </citation>
    <scope>NUCLEOTIDE SEQUENCE [LARGE SCALE GENOMIC DNA]</scope>
    <source>
        <strain evidence="1 2">DSM 17976</strain>
    </source>
</reference>
<name>A0A7W6EST7_9BACT</name>
<accession>A0A7W6EST7</accession>
<evidence type="ECO:0000313" key="1">
    <source>
        <dbReference type="EMBL" id="MBB3841080.1"/>
    </source>
</evidence>
<gene>
    <name evidence="1" type="ORF">FHS57_005101</name>
</gene>